<name>A0A183BWV2_GLOPA</name>
<reference evidence="2" key="2">
    <citation type="submission" date="2016-06" db="UniProtKB">
        <authorList>
            <consortium name="WormBaseParasite"/>
        </authorList>
    </citation>
    <scope>IDENTIFICATION</scope>
</reference>
<dbReference type="Gene3D" id="1.10.357.40">
    <property type="entry name" value="YbiA-like"/>
    <property type="match status" value="1"/>
</dbReference>
<dbReference type="Proteomes" id="UP000050741">
    <property type="component" value="Unassembled WGS sequence"/>
</dbReference>
<protein>
    <submittedName>
        <fullName evidence="2">DUF1768 domain-containing protein</fullName>
    </submittedName>
</protein>
<dbReference type="WBParaSite" id="GPLIN_000509100">
    <property type="protein sequence ID" value="GPLIN_000509100"/>
    <property type="gene ID" value="GPLIN_000509100"/>
</dbReference>
<dbReference type="SUPFAM" id="SSF143990">
    <property type="entry name" value="YbiA-like"/>
    <property type="match status" value="1"/>
</dbReference>
<organism evidence="1 2">
    <name type="scientific">Globodera pallida</name>
    <name type="common">Potato cyst nematode worm</name>
    <name type="synonym">Heterodera pallida</name>
    <dbReference type="NCBI Taxonomy" id="36090"/>
    <lineage>
        <taxon>Eukaryota</taxon>
        <taxon>Metazoa</taxon>
        <taxon>Ecdysozoa</taxon>
        <taxon>Nematoda</taxon>
        <taxon>Chromadorea</taxon>
        <taxon>Rhabditida</taxon>
        <taxon>Tylenchina</taxon>
        <taxon>Tylenchomorpha</taxon>
        <taxon>Tylenchoidea</taxon>
        <taxon>Heteroderidae</taxon>
        <taxon>Heteroderinae</taxon>
        <taxon>Globodera</taxon>
    </lineage>
</organism>
<evidence type="ECO:0000313" key="2">
    <source>
        <dbReference type="WBParaSite" id="GPLIN_000509100"/>
    </source>
</evidence>
<reference evidence="1" key="1">
    <citation type="submission" date="2014-05" db="EMBL/GenBank/DDBJ databases">
        <title>The genome and life-stage specific transcriptomes of Globodera pallida elucidate key aspects of plant parasitism by a cyst nematode.</title>
        <authorList>
            <person name="Cotton J.A."/>
            <person name="Lilley C.J."/>
            <person name="Jones L.M."/>
            <person name="Kikuchi T."/>
            <person name="Reid A.J."/>
            <person name="Thorpe P."/>
            <person name="Tsai I.J."/>
            <person name="Beasley H."/>
            <person name="Blok V."/>
            <person name="Cock P.J.A."/>
            <person name="Van den Akker S.E."/>
            <person name="Holroyd N."/>
            <person name="Hunt M."/>
            <person name="Mantelin S."/>
            <person name="Naghra H."/>
            <person name="Pain A."/>
            <person name="Palomares-Rius J.E."/>
            <person name="Zarowiecki M."/>
            <person name="Berriman M."/>
            <person name="Jones J.T."/>
            <person name="Urwin P.E."/>
        </authorList>
    </citation>
    <scope>NUCLEOTIDE SEQUENCE [LARGE SCALE GENOMIC DNA]</scope>
    <source>
        <strain evidence="1">Lindley</strain>
    </source>
</reference>
<sequence>MEHLDFPVSPDAVFNFHGYQSLFTLQHRVIVSLFLYNMTIRGVEVIQKALLEKVRQCCDLRSAITSTADKLIVHSYSGDDFFGTGVRAKYVKDWCSGMEQNKVSLKYPMEFPLTGDNVKYVPVIAKGKNVLGAIYMILREKINGQFGFSHRITEIDVGYQHNGERFGCDDWI</sequence>
<dbReference type="AlphaFoldDB" id="A0A183BWV2"/>
<evidence type="ECO:0000313" key="1">
    <source>
        <dbReference type="Proteomes" id="UP000050741"/>
    </source>
</evidence>
<keyword evidence="1" id="KW-1185">Reference proteome</keyword>
<dbReference type="InterPro" id="IPR037238">
    <property type="entry name" value="YbiA-like_sf"/>
</dbReference>
<accession>A0A183BWV2</accession>
<proteinExistence type="predicted"/>